<name>A0ABS1NEZ3_9ACTN</name>
<evidence type="ECO:0000313" key="3">
    <source>
        <dbReference type="Proteomes" id="UP000634229"/>
    </source>
</evidence>
<comment type="caution">
    <text evidence="2">The sequence shown here is derived from an EMBL/GenBank/DDBJ whole genome shotgun (WGS) entry which is preliminary data.</text>
</comment>
<feature type="region of interest" description="Disordered" evidence="1">
    <location>
        <begin position="31"/>
        <end position="82"/>
    </location>
</feature>
<reference evidence="2 3" key="1">
    <citation type="submission" date="2021-01" db="EMBL/GenBank/DDBJ databases">
        <title>WGS of actinomycetes isolated from Thailand.</title>
        <authorList>
            <person name="Thawai C."/>
        </authorList>
    </citation>
    <scope>NUCLEOTIDE SEQUENCE [LARGE SCALE GENOMIC DNA]</scope>
    <source>
        <strain evidence="2 3">CA1R205</strain>
    </source>
</reference>
<dbReference type="RefSeq" id="WP_201875958.1">
    <property type="nucleotide sequence ID" value="NZ_JAERRF010000009.1"/>
</dbReference>
<sequence length="514" mass="51700">MAVSWRRIAVPAAALGVLVPAALGGYALLSDSPDSGTSPAGTRAAGSPSPDTVPGTDDAAPGADGGAVVAKPSGTPTGSGRSVAVKLSSYDAPGKRAVLKTSTGKSVRPGDVIAAAPSRKAPAGALFKVRTVSGSQDGETRVTTAPATLSELLGDQKVNQRAALRGSELSVKPLSSGVTVRKPSDGAESGADGGGGSATPSQGASPAPSDGASTPAGTGTPDGASPTPSASDSGGAHTQLGHRAAGATPRGPLPSSAAKGLGALRLGVDVPLPKGVEATGKSPARLAGDIAFRPELIFQYDRRGGHSLLPQRAAVGLGGSYSYGWQVHGKVRRTADTGQVAVPLAAVTGRHVFWIGPVPVVVSTEVTFTYRFTAGGRIVLDADQRTTGSFAVGARYDREHGWQPLHEAHQQTKGGTPQVRGAATATARVGVRAQVFLYDTAGVGGDLSVHLTGRAAATTGGSAPAWALSAGYDLKTELMLQLKIFGITIADLRTTPFALHDERKLFGRGKLPPA</sequence>
<evidence type="ECO:0008006" key="4">
    <source>
        <dbReference type="Google" id="ProtNLM"/>
    </source>
</evidence>
<dbReference type="EMBL" id="JAERRF010000009">
    <property type="protein sequence ID" value="MBL1098559.1"/>
    <property type="molecule type" value="Genomic_DNA"/>
</dbReference>
<evidence type="ECO:0000313" key="2">
    <source>
        <dbReference type="EMBL" id="MBL1098559.1"/>
    </source>
</evidence>
<gene>
    <name evidence="2" type="ORF">JK363_18215</name>
</gene>
<proteinExistence type="predicted"/>
<accession>A0ABS1NEZ3</accession>
<evidence type="ECO:0000256" key="1">
    <source>
        <dbReference type="SAM" id="MobiDB-lite"/>
    </source>
</evidence>
<organism evidence="2 3">
    <name type="scientific">Streptomyces coffeae</name>
    <dbReference type="NCBI Taxonomy" id="621382"/>
    <lineage>
        <taxon>Bacteria</taxon>
        <taxon>Bacillati</taxon>
        <taxon>Actinomycetota</taxon>
        <taxon>Actinomycetes</taxon>
        <taxon>Kitasatosporales</taxon>
        <taxon>Streptomycetaceae</taxon>
        <taxon>Streptomyces</taxon>
    </lineage>
</organism>
<protein>
    <recommendedName>
        <fullName evidence="4">Lipoprotein</fullName>
    </recommendedName>
</protein>
<feature type="region of interest" description="Disordered" evidence="1">
    <location>
        <begin position="174"/>
        <end position="258"/>
    </location>
</feature>
<keyword evidence="3" id="KW-1185">Reference proteome</keyword>
<feature type="compositionally biased region" description="Low complexity" evidence="1">
    <location>
        <begin position="53"/>
        <end position="72"/>
    </location>
</feature>
<dbReference type="Proteomes" id="UP000634229">
    <property type="component" value="Unassembled WGS sequence"/>
</dbReference>